<dbReference type="InterPro" id="IPR002656">
    <property type="entry name" value="Acyl_transf_3_dom"/>
</dbReference>
<feature type="transmembrane region" description="Helical" evidence="1">
    <location>
        <begin position="40"/>
        <end position="61"/>
    </location>
</feature>
<feature type="transmembrane region" description="Helical" evidence="1">
    <location>
        <begin position="82"/>
        <end position="102"/>
    </location>
</feature>
<feature type="transmembrane region" description="Helical" evidence="1">
    <location>
        <begin position="172"/>
        <end position="191"/>
    </location>
</feature>
<reference evidence="3 4" key="1">
    <citation type="submission" date="2020-04" db="EMBL/GenBank/DDBJ databases">
        <title>Paraburkholderia sp. G-4-1-8 isolated from soil.</title>
        <authorList>
            <person name="Dahal R.H."/>
        </authorList>
    </citation>
    <scope>NUCLEOTIDE SEQUENCE [LARGE SCALE GENOMIC DNA]</scope>
    <source>
        <strain evidence="3 4">G-4-1-8</strain>
    </source>
</reference>
<proteinExistence type="predicted"/>
<dbReference type="RefSeq" id="WP_169495699.1">
    <property type="nucleotide sequence ID" value="NZ_JABBFZ010000001.1"/>
</dbReference>
<dbReference type="InterPro" id="IPR050879">
    <property type="entry name" value="Acyltransferase_3"/>
</dbReference>
<organism evidence="3 4">
    <name type="scientific">Paraburkholderia antibiotica</name>
    <dbReference type="NCBI Taxonomy" id="2728839"/>
    <lineage>
        <taxon>Bacteria</taxon>
        <taxon>Pseudomonadati</taxon>
        <taxon>Pseudomonadota</taxon>
        <taxon>Betaproteobacteria</taxon>
        <taxon>Burkholderiales</taxon>
        <taxon>Burkholderiaceae</taxon>
        <taxon>Paraburkholderia</taxon>
    </lineage>
</organism>
<protein>
    <submittedName>
        <fullName evidence="3">Acyltransferase</fullName>
    </submittedName>
</protein>
<name>A0A7X9X0W5_9BURK</name>
<dbReference type="GO" id="GO:0016747">
    <property type="term" value="F:acyltransferase activity, transferring groups other than amino-acyl groups"/>
    <property type="evidence" value="ECO:0007669"/>
    <property type="project" value="InterPro"/>
</dbReference>
<feature type="transmembrane region" description="Helical" evidence="1">
    <location>
        <begin position="271"/>
        <end position="291"/>
    </location>
</feature>
<keyword evidence="1" id="KW-0812">Transmembrane</keyword>
<comment type="caution">
    <text evidence="3">The sequence shown here is derived from an EMBL/GenBank/DDBJ whole genome shotgun (WGS) entry which is preliminary data.</text>
</comment>
<keyword evidence="3" id="KW-0012">Acyltransferase</keyword>
<gene>
    <name evidence="3" type="ORF">HHL14_00850</name>
</gene>
<dbReference type="GO" id="GO:0000271">
    <property type="term" value="P:polysaccharide biosynthetic process"/>
    <property type="evidence" value="ECO:0007669"/>
    <property type="project" value="TreeGrafter"/>
</dbReference>
<keyword evidence="1" id="KW-1133">Transmembrane helix</keyword>
<dbReference type="Pfam" id="PF01757">
    <property type="entry name" value="Acyl_transf_3"/>
    <property type="match status" value="1"/>
</dbReference>
<evidence type="ECO:0000259" key="2">
    <source>
        <dbReference type="Pfam" id="PF01757"/>
    </source>
</evidence>
<dbReference type="EMBL" id="JABBFZ010000001">
    <property type="protein sequence ID" value="NML29390.1"/>
    <property type="molecule type" value="Genomic_DNA"/>
</dbReference>
<dbReference type="AlphaFoldDB" id="A0A7X9X0W5"/>
<evidence type="ECO:0000256" key="1">
    <source>
        <dbReference type="SAM" id="Phobius"/>
    </source>
</evidence>
<feature type="domain" description="Acyltransferase 3" evidence="2">
    <location>
        <begin position="5"/>
        <end position="320"/>
    </location>
</feature>
<feature type="transmembrane region" description="Helical" evidence="1">
    <location>
        <begin position="141"/>
        <end position="160"/>
    </location>
</feature>
<keyword evidence="1" id="KW-0472">Membrane</keyword>
<dbReference type="PANTHER" id="PTHR23028">
    <property type="entry name" value="ACETYLTRANSFERASE"/>
    <property type="match status" value="1"/>
</dbReference>
<sequence>MQKIDNLTGLRAFAALLVVVHHFADNEGVLPLGIVHLVDNWVWGVDIFFVLSGFILAYTYLPSRGIAFGWGDYRSFIVKRFARVYPLHLVTFLLFVGMWFAAKRVGHEFAHSDVDYTARTAVENVLLVHAWGLDKKLSWNFVSWSISAEWFAYLFLFPLCAKVLSRVSRVTCGVIVLVCWVLLCVYCFLYNDGDLGLTTFGVLRIVPQFIAGYWLFRLLKTWEPGDVLMCCGLVALMVLMCLSTTLPFLLLPLILLVIAGLAKGGVVGNALFGNRIAVFLGEISFSIYLIHPILQIACNQVVRRLHVPQSPLVALLILLVELGVVVAGGALGYFLIEVPARRAIVARTQAWRNKGAETQEEPASPTASAS</sequence>
<keyword evidence="4" id="KW-1185">Reference proteome</keyword>
<feature type="transmembrane region" description="Helical" evidence="1">
    <location>
        <begin position="228"/>
        <end position="259"/>
    </location>
</feature>
<accession>A0A7X9X0W5</accession>
<dbReference type="Proteomes" id="UP000583127">
    <property type="component" value="Unassembled WGS sequence"/>
</dbReference>
<dbReference type="GO" id="GO:0016020">
    <property type="term" value="C:membrane"/>
    <property type="evidence" value="ECO:0007669"/>
    <property type="project" value="TreeGrafter"/>
</dbReference>
<keyword evidence="3" id="KW-0808">Transferase</keyword>
<evidence type="ECO:0000313" key="4">
    <source>
        <dbReference type="Proteomes" id="UP000583127"/>
    </source>
</evidence>
<feature type="transmembrane region" description="Helical" evidence="1">
    <location>
        <begin position="312"/>
        <end position="336"/>
    </location>
</feature>
<evidence type="ECO:0000313" key="3">
    <source>
        <dbReference type="EMBL" id="NML29390.1"/>
    </source>
</evidence>
<dbReference type="PANTHER" id="PTHR23028:SF131">
    <property type="entry name" value="BLR2367 PROTEIN"/>
    <property type="match status" value="1"/>
</dbReference>